<sequence>MTYKIVVDADACPVKTEIAQTALRFGIPVLMVASFDHRLQPMDGVDIVQVDRSDQSVDLYIVNCIAPGDVLVTQDFGLAALALGKKALALSNRGQTYNERTIDFLLERRHEQAKQRRGGKHTKGPRAFTDEDRQAFLQTLTKVLSGLQENRAK</sequence>
<protein>
    <recommendedName>
        <fullName evidence="2">UPF0178 protein ET33_25245</fullName>
    </recommendedName>
</protein>
<name>A0A081P913_9BACL</name>
<comment type="caution">
    <text evidence="3">The sequence shown here is derived from an EMBL/GenBank/DDBJ whole genome shotgun (WGS) entry which is preliminary data.</text>
</comment>
<proteinExistence type="inferred from homology"/>
<gene>
    <name evidence="3" type="ORF">ET33_25245</name>
</gene>
<dbReference type="eggNOG" id="COG1671">
    <property type="taxonomic scope" value="Bacteria"/>
</dbReference>
<dbReference type="Pfam" id="PF02639">
    <property type="entry name" value="DUF188"/>
    <property type="match status" value="1"/>
</dbReference>
<dbReference type="NCBIfam" id="NF001095">
    <property type="entry name" value="PRK00124.1"/>
    <property type="match status" value="1"/>
</dbReference>
<comment type="similarity">
    <text evidence="1 2">Belongs to the UPF0178 family.</text>
</comment>
<reference evidence="3 4" key="1">
    <citation type="submission" date="2014-06" db="EMBL/GenBank/DDBJ databases">
        <title>Draft genome sequence of Paenibacillus sp. MSt1.</title>
        <authorList>
            <person name="Aw Y.K."/>
            <person name="Ong K.S."/>
            <person name="Gan H.M."/>
            <person name="Lee S.M."/>
        </authorList>
    </citation>
    <scope>NUCLEOTIDE SEQUENCE [LARGE SCALE GENOMIC DNA]</scope>
    <source>
        <strain evidence="3 4">MSt1</strain>
    </source>
</reference>
<dbReference type="Proteomes" id="UP000028123">
    <property type="component" value="Unassembled WGS sequence"/>
</dbReference>
<keyword evidence="4" id="KW-1185">Reference proteome</keyword>
<dbReference type="OrthoDB" id="9798918at2"/>
<evidence type="ECO:0000256" key="2">
    <source>
        <dbReference type="HAMAP-Rule" id="MF_00489"/>
    </source>
</evidence>
<dbReference type="AlphaFoldDB" id="A0A081P913"/>
<accession>A0A081P913</accession>
<dbReference type="RefSeq" id="WP_036677199.1">
    <property type="nucleotide sequence ID" value="NZ_JNVM01000004.1"/>
</dbReference>
<dbReference type="PANTHER" id="PTHR35146">
    <property type="entry name" value="UPF0178 PROTEIN YAII"/>
    <property type="match status" value="1"/>
</dbReference>
<dbReference type="PANTHER" id="PTHR35146:SF1">
    <property type="entry name" value="UPF0178 PROTEIN YAII"/>
    <property type="match status" value="1"/>
</dbReference>
<organism evidence="3 4">
    <name type="scientific">Paenibacillus tyrfis</name>
    <dbReference type="NCBI Taxonomy" id="1501230"/>
    <lineage>
        <taxon>Bacteria</taxon>
        <taxon>Bacillati</taxon>
        <taxon>Bacillota</taxon>
        <taxon>Bacilli</taxon>
        <taxon>Bacillales</taxon>
        <taxon>Paenibacillaceae</taxon>
        <taxon>Paenibacillus</taxon>
    </lineage>
</organism>
<evidence type="ECO:0000313" key="3">
    <source>
        <dbReference type="EMBL" id="KEQ27186.1"/>
    </source>
</evidence>
<dbReference type="InterPro" id="IPR003791">
    <property type="entry name" value="UPF0178"/>
</dbReference>
<evidence type="ECO:0000256" key="1">
    <source>
        <dbReference type="ARBA" id="ARBA00008522"/>
    </source>
</evidence>
<evidence type="ECO:0000313" key="4">
    <source>
        <dbReference type="Proteomes" id="UP000028123"/>
    </source>
</evidence>
<dbReference type="HAMAP" id="MF_00489">
    <property type="entry name" value="UPF0178"/>
    <property type="match status" value="1"/>
</dbReference>
<dbReference type="EMBL" id="JNVM01000004">
    <property type="protein sequence ID" value="KEQ27186.1"/>
    <property type="molecule type" value="Genomic_DNA"/>
</dbReference>